<evidence type="ECO:0000256" key="1">
    <source>
        <dbReference type="ARBA" id="ARBA00008520"/>
    </source>
</evidence>
<dbReference type="SUPFAM" id="SSF53850">
    <property type="entry name" value="Periplasmic binding protein-like II"/>
    <property type="match status" value="1"/>
</dbReference>
<proteinExistence type="inferred from homology"/>
<dbReference type="PROSITE" id="PS01037">
    <property type="entry name" value="SBP_BACTERIAL_1"/>
    <property type="match status" value="1"/>
</dbReference>
<evidence type="ECO:0000256" key="8">
    <source>
        <dbReference type="SAM" id="SignalP"/>
    </source>
</evidence>
<evidence type="ECO:0000256" key="5">
    <source>
        <dbReference type="ARBA" id="ARBA00023136"/>
    </source>
</evidence>
<evidence type="ECO:0000256" key="2">
    <source>
        <dbReference type="ARBA" id="ARBA00022448"/>
    </source>
</evidence>
<dbReference type="Proteomes" id="UP000195043">
    <property type="component" value="Unassembled WGS sequence"/>
</dbReference>
<comment type="similarity">
    <text evidence="1">Belongs to the bacterial solute-binding protein 1 family.</text>
</comment>
<keyword evidence="4 8" id="KW-0732">Signal</keyword>
<dbReference type="InterPro" id="IPR006061">
    <property type="entry name" value="SBP_1_CS"/>
</dbReference>
<evidence type="ECO:0000313" key="9">
    <source>
        <dbReference type="EMBL" id="OTN75741.1"/>
    </source>
</evidence>
<accession>A0A242A4T0</accession>
<evidence type="ECO:0000256" key="7">
    <source>
        <dbReference type="ARBA" id="ARBA00023288"/>
    </source>
</evidence>
<evidence type="ECO:0000313" key="10">
    <source>
        <dbReference type="Proteomes" id="UP000195043"/>
    </source>
</evidence>
<dbReference type="RefSeq" id="WP_086273766.1">
    <property type="nucleotide sequence ID" value="NZ_NGKU01000001.1"/>
</dbReference>
<keyword evidence="7" id="KW-0449">Lipoprotein</keyword>
<gene>
    <name evidence="9" type="ORF">A5886_000817</name>
</gene>
<dbReference type="STRING" id="1834191.A5886_000817"/>
<reference evidence="9 10" key="1">
    <citation type="submission" date="2017-05" db="EMBL/GenBank/DDBJ databases">
        <title>The Genome Sequence of Enterococcus sp. 8G7_MSG3316.</title>
        <authorList>
            <consortium name="The Broad Institute Genomics Platform"/>
            <consortium name="The Broad Institute Genomic Center for Infectious Diseases"/>
            <person name="Earl A."/>
            <person name="Manson A."/>
            <person name="Schwartman J."/>
            <person name="Gilmore M."/>
            <person name="Abouelleil A."/>
            <person name="Cao P."/>
            <person name="Chapman S."/>
            <person name="Cusick C."/>
            <person name="Shea T."/>
            <person name="Young S."/>
            <person name="Neafsey D."/>
            <person name="Nusbaum C."/>
            <person name="Birren B."/>
        </authorList>
    </citation>
    <scope>NUCLEOTIDE SEQUENCE [LARGE SCALE GENOMIC DNA]</scope>
    <source>
        <strain evidence="9 10">8G7_MSG3316</strain>
    </source>
</reference>
<dbReference type="GO" id="GO:0055085">
    <property type="term" value="P:transmembrane transport"/>
    <property type="evidence" value="ECO:0007669"/>
    <property type="project" value="InterPro"/>
</dbReference>
<dbReference type="InterPro" id="IPR006059">
    <property type="entry name" value="SBP"/>
</dbReference>
<dbReference type="Pfam" id="PF01547">
    <property type="entry name" value="SBP_bac_1"/>
    <property type="match status" value="1"/>
</dbReference>
<evidence type="ECO:0000256" key="3">
    <source>
        <dbReference type="ARBA" id="ARBA00022475"/>
    </source>
</evidence>
<name>A0A242A4T0_9ENTE</name>
<dbReference type="PANTHER" id="PTHR43649">
    <property type="entry name" value="ARABINOSE-BINDING PROTEIN-RELATED"/>
    <property type="match status" value="1"/>
</dbReference>
<dbReference type="PANTHER" id="PTHR43649:SF33">
    <property type="entry name" value="POLYGALACTURONAN_RHAMNOGALACTURONAN-BINDING PROTEIN YTCQ"/>
    <property type="match status" value="1"/>
</dbReference>
<dbReference type="OrthoDB" id="9782846at2"/>
<dbReference type="AlphaFoldDB" id="A0A242A4T0"/>
<evidence type="ECO:0000256" key="6">
    <source>
        <dbReference type="ARBA" id="ARBA00023139"/>
    </source>
</evidence>
<dbReference type="PROSITE" id="PS51257">
    <property type="entry name" value="PROKAR_LIPOPROTEIN"/>
    <property type="match status" value="1"/>
</dbReference>
<evidence type="ECO:0000256" key="4">
    <source>
        <dbReference type="ARBA" id="ARBA00022729"/>
    </source>
</evidence>
<dbReference type="Gene3D" id="3.40.190.10">
    <property type="entry name" value="Periplasmic binding protein-like II"/>
    <property type="match status" value="1"/>
</dbReference>
<keyword evidence="6" id="KW-0564">Palmitate</keyword>
<keyword evidence="10" id="KW-1185">Reference proteome</keyword>
<feature type="chain" id="PRO_5039530591" evidence="8">
    <location>
        <begin position="19"/>
        <end position="437"/>
    </location>
</feature>
<keyword evidence="2" id="KW-0813">Transport</keyword>
<protein>
    <submittedName>
        <fullName evidence="9">ABC transporter substrate-binding protein</fullName>
    </submittedName>
</protein>
<keyword evidence="3" id="KW-1003">Cell membrane</keyword>
<keyword evidence="5" id="KW-0472">Membrane</keyword>
<feature type="signal peptide" evidence="8">
    <location>
        <begin position="1"/>
        <end position="18"/>
    </location>
</feature>
<dbReference type="EMBL" id="NGKU01000001">
    <property type="protein sequence ID" value="OTN75741.1"/>
    <property type="molecule type" value="Genomic_DNA"/>
</dbReference>
<comment type="caution">
    <text evidence="9">The sequence shown here is derived from an EMBL/GenBank/DDBJ whole genome shotgun (WGS) entry which is preliminary data.</text>
</comment>
<dbReference type="CDD" id="cd14748">
    <property type="entry name" value="PBP2_UgpB"/>
    <property type="match status" value="1"/>
</dbReference>
<dbReference type="InterPro" id="IPR050490">
    <property type="entry name" value="Bact_solute-bd_prot1"/>
</dbReference>
<organism evidence="9 10">
    <name type="scientific">Candidatus Enterococcus testudinis</name>
    <dbReference type="NCBI Taxonomy" id="1834191"/>
    <lineage>
        <taxon>Bacteria</taxon>
        <taxon>Bacillati</taxon>
        <taxon>Bacillota</taxon>
        <taxon>Bacilli</taxon>
        <taxon>Lactobacillales</taxon>
        <taxon>Enterococcaceae</taxon>
        <taxon>Enterococcus</taxon>
    </lineage>
</organism>
<sequence>MKKIFYMGTLLFSVGLLAAGCGSSNTDSSDNESPDGKTTLDFWSFWGSGARQEVIEEIIADFNASQDEIEVKYSYQPWGDIWTKSLSAITAGNPPDVIVQDINSVAQRAEAQQATDLSEYVEDGFSDEFYPQLWETVEYEDKPYAVPFNTDTQVIFYNKQIFEEAGIGEEDLPQTWDELETVAHQLDVKSGDDFERIGFYPLWNLGADVWALNADDGVSWFDDQENVTIDTDNKVEALDWILEWQEYYGQDTINRLEAEFGSGVADPFISGLVAMRAQNINYYSSLMENAPEDFDFGVIQIPEKETGSGHWSWGGGFVLEVPQGAKNPEASYAFIKYLSTPEVQEKFGEKSFDIMANKTANENLVNNDNLDEKGQMIYQMADENFANTVITPVPLTAPDYNSLVNEQIDQILLGNKSAADGLADAQKAVEDLVEQNK</sequence>